<protein>
    <submittedName>
        <fullName evidence="2">Transcriptional regulator</fullName>
    </submittedName>
</protein>
<accession>A0A5B7ZQD8</accession>
<evidence type="ECO:0000313" key="3">
    <source>
        <dbReference type="Proteomes" id="UP000308149"/>
    </source>
</evidence>
<organism evidence="2 3">
    <name type="scientific">Thermomonas aquatica</name>
    <dbReference type="NCBI Taxonomy" id="2202149"/>
    <lineage>
        <taxon>Bacteria</taxon>
        <taxon>Pseudomonadati</taxon>
        <taxon>Pseudomonadota</taxon>
        <taxon>Gammaproteobacteria</taxon>
        <taxon>Lysobacterales</taxon>
        <taxon>Lysobacteraceae</taxon>
        <taxon>Thermomonas</taxon>
    </lineage>
</organism>
<evidence type="ECO:0000259" key="1">
    <source>
        <dbReference type="PROSITE" id="PS50943"/>
    </source>
</evidence>
<dbReference type="OrthoDB" id="5636356at2"/>
<proteinExistence type="predicted"/>
<dbReference type="PROSITE" id="PS50943">
    <property type="entry name" value="HTH_CROC1"/>
    <property type="match status" value="1"/>
</dbReference>
<dbReference type="Proteomes" id="UP000308149">
    <property type="component" value="Chromosome"/>
</dbReference>
<dbReference type="KEGG" id="thes:FHQ07_07500"/>
<dbReference type="AlphaFoldDB" id="A0A5B7ZQD8"/>
<name>A0A5B7ZQD8_9GAMM</name>
<dbReference type="InterPro" id="IPR010982">
    <property type="entry name" value="Lambda_DNA-bd_dom_sf"/>
</dbReference>
<keyword evidence="3" id="KW-1185">Reference proteome</keyword>
<evidence type="ECO:0000313" key="2">
    <source>
        <dbReference type="EMBL" id="QDA57168.1"/>
    </source>
</evidence>
<gene>
    <name evidence="2" type="ORF">FHQ07_07500</name>
</gene>
<dbReference type="RefSeq" id="WP_139716220.1">
    <property type="nucleotide sequence ID" value="NZ_CP040871.1"/>
</dbReference>
<feature type="domain" description="HTH cro/C1-type" evidence="1">
    <location>
        <begin position="41"/>
        <end position="75"/>
    </location>
</feature>
<dbReference type="InterPro" id="IPR001387">
    <property type="entry name" value="Cro/C1-type_HTH"/>
</dbReference>
<dbReference type="EMBL" id="CP040871">
    <property type="protein sequence ID" value="QDA57168.1"/>
    <property type="molecule type" value="Genomic_DNA"/>
</dbReference>
<reference evidence="2 3" key="1">
    <citation type="submission" date="2019-06" db="EMBL/GenBank/DDBJ databases">
        <title>Thermomonas aquatica sp. nov., isolated from an industrial wastewater treatment plant.</title>
        <authorList>
            <person name="Jeon J.H."/>
            <person name="Park D.-S."/>
        </authorList>
    </citation>
    <scope>NUCLEOTIDE SEQUENCE [LARGE SCALE GENOMIC DNA]</scope>
    <source>
        <strain evidence="2 3">SY21</strain>
    </source>
</reference>
<dbReference type="GO" id="GO:0003677">
    <property type="term" value="F:DNA binding"/>
    <property type="evidence" value="ECO:0007669"/>
    <property type="project" value="InterPro"/>
</dbReference>
<dbReference type="CDD" id="cd00093">
    <property type="entry name" value="HTH_XRE"/>
    <property type="match status" value="1"/>
</dbReference>
<dbReference type="Gene3D" id="1.10.260.40">
    <property type="entry name" value="lambda repressor-like DNA-binding domains"/>
    <property type="match status" value="1"/>
</dbReference>
<sequence length="131" mass="14084">MDKEKAAFAARLRGALEARGIEASAAVLEKRFNSRYDGAAVTAQAISGWLNGKSMPKQDKLRVLAALVGMQPHELQFGGKPAVAEGKADWTQAMAAPDRAMVDAYFSLPVPQRKLVRDLIASLARAYEIAG</sequence>